<evidence type="ECO:0000256" key="1">
    <source>
        <dbReference type="SAM" id="MobiDB-lite"/>
    </source>
</evidence>
<proteinExistence type="predicted"/>
<keyword evidence="4" id="KW-1185">Reference proteome</keyword>
<evidence type="ECO:0000313" key="4">
    <source>
        <dbReference type="Proteomes" id="UP001176940"/>
    </source>
</evidence>
<gene>
    <name evidence="3" type="ORF">RIMI_LOCUS15290466</name>
</gene>
<dbReference type="EMBL" id="CAUEEQ010040835">
    <property type="protein sequence ID" value="CAJ0955890.1"/>
    <property type="molecule type" value="Genomic_DNA"/>
</dbReference>
<feature type="region of interest" description="Disordered" evidence="1">
    <location>
        <begin position="21"/>
        <end position="43"/>
    </location>
</feature>
<dbReference type="PANTHER" id="PTHR13802:SF52">
    <property type="entry name" value="MUCIN-4"/>
    <property type="match status" value="1"/>
</dbReference>
<dbReference type="Pfam" id="PF00094">
    <property type="entry name" value="VWD"/>
    <property type="match status" value="1"/>
</dbReference>
<dbReference type="InterPro" id="IPR001846">
    <property type="entry name" value="VWF_type-D"/>
</dbReference>
<sequence>MSVLLRSMEVNWVELECTKKVEDDGSPSEEVEQAQADSRYRQTKAGESDYIKLFRSTSPNWHNAGVRCVYYRKNQFLEGFQERTWTFHSSSNNVQDAELQAYDWCCNDVDDPQFCTMYKQKRPPITCLDYRPPRPGGMFGDPHIMTLDGLTYTFNGLGDFLLLNASDSEISLALQGRTVQTEPANATNFQAFAVQYTSSNASVKVSISVIILTNVLSDTFRYRKVSVSDWIGRYSKNIGYRRYRYPIPMQVNGTKISELK</sequence>
<organism evidence="3 4">
    <name type="scientific">Ranitomeya imitator</name>
    <name type="common">mimic poison frog</name>
    <dbReference type="NCBI Taxonomy" id="111125"/>
    <lineage>
        <taxon>Eukaryota</taxon>
        <taxon>Metazoa</taxon>
        <taxon>Chordata</taxon>
        <taxon>Craniata</taxon>
        <taxon>Vertebrata</taxon>
        <taxon>Euteleostomi</taxon>
        <taxon>Amphibia</taxon>
        <taxon>Batrachia</taxon>
        <taxon>Anura</taxon>
        <taxon>Neobatrachia</taxon>
        <taxon>Hyloidea</taxon>
        <taxon>Dendrobatidae</taxon>
        <taxon>Dendrobatinae</taxon>
        <taxon>Ranitomeya</taxon>
    </lineage>
</organism>
<accession>A0ABN9M4J8</accession>
<name>A0ABN9M4J8_9NEOB</name>
<evidence type="ECO:0000313" key="3">
    <source>
        <dbReference type="EMBL" id="CAJ0955890.1"/>
    </source>
</evidence>
<evidence type="ECO:0000259" key="2">
    <source>
        <dbReference type="PROSITE" id="PS51233"/>
    </source>
</evidence>
<dbReference type="PANTHER" id="PTHR13802">
    <property type="entry name" value="MUCIN 4-RELATED"/>
    <property type="match status" value="1"/>
</dbReference>
<feature type="domain" description="VWFD" evidence="2">
    <location>
        <begin position="134"/>
        <end position="260"/>
    </location>
</feature>
<protein>
    <recommendedName>
        <fullName evidence="2">VWFD domain-containing protein</fullName>
    </recommendedName>
</protein>
<dbReference type="Proteomes" id="UP001176940">
    <property type="component" value="Unassembled WGS sequence"/>
</dbReference>
<comment type="caution">
    <text evidence="3">The sequence shown here is derived from an EMBL/GenBank/DDBJ whole genome shotgun (WGS) entry which is preliminary data.</text>
</comment>
<dbReference type="InterPro" id="IPR051495">
    <property type="entry name" value="Epithelial_Barrier/Signaling"/>
</dbReference>
<reference evidence="3" key="1">
    <citation type="submission" date="2023-07" db="EMBL/GenBank/DDBJ databases">
        <authorList>
            <person name="Stuckert A."/>
        </authorList>
    </citation>
    <scope>NUCLEOTIDE SEQUENCE</scope>
</reference>
<dbReference type="PROSITE" id="PS51233">
    <property type="entry name" value="VWFD"/>
    <property type="match status" value="1"/>
</dbReference>